<dbReference type="InterPro" id="IPR011990">
    <property type="entry name" value="TPR-like_helical_dom_sf"/>
</dbReference>
<dbReference type="InterPro" id="IPR002885">
    <property type="entry name" value="PPR_rpt"/>
</dbReference>
<dbReference type="PROSITE" id="PS51375">
    <property type="entry name" value="PPR"/>
    <property type="match status" value="6"/>
</dbReference>
<evidence type="ECO:0000313" key="4">
    <source>
        <dbReference type="Proteomes" id="UP001141806"/>
    </source>
</evidence>
<feature type="repeat" description="PPR" evidence="2">
    <location>
        <begin position="448"/>
        <end position="482"/>
    </location>
</feature>
<gene>
    <name evidence="3" type="ORF">NE237_031484</name>
</gene>
<feature type="repeat" description="PPR" evidence="2">
    <location>
        <begin position="210"/>
        <end position="244"/>
    </location>
</feature>
<dbReference type="GO" id="GO:0009451">
    <property type="term" value="P:RNA modification"/>
    <property type="evidence" value="ECO:0007669"/>
    <property type="project" value="InterPro"/>
</dbReference>
<feature type="repeat" description="PPR" evidence="2">
    <location>
        <begin position="116"/>
        <end position="150"/>
    </location>
</feature>
<feature type="repeat" description="PPR" evidence="2">
    <location>
        <begin position="179"/>
        <end position="209"/>
    </location>
</feature>
<name>A0A9Q0L195_9MAGN</name>
<feature type="repeat" description="PPR" evidence="2">
    <location>
        <begin position="311"/>
        <end position="345"/>
    </location>
</feature>
<dbReference type="Gene3D" id="1.25.40.10">
    <property type="entry name" value="Tetratricopeptide repeat domain"/>
    <property type="match status" value="5"/>
</dbReference>
<dbReference type="OrthoDB" id="185373at2759"/>
<dbReference type="NCBIfam" id="TIGR00756">
    <property type="entry name" value="PPR"/>
    <property type="match status" value="6"/>
</dbReference>
<evidence type="ECO:0000313" key="3">
    <source>
        <dbReference type="EMBL" id="KAJ4980647.1"/>
    </source>
</evidence>
<evidence type="ECO:0008006" key="5">
    <source>
        <dbReference type="Google" id="ProtNLM"/>
    </source>
</evidence>
<keyword evidence="1" id="KW-0677">Repeat</keyword>
<dbReference type="Pfam" id="PF20431">
    <property type="entry name" value="E_motif"/>
    <property type="match status" value="1"/>
</dbReference>
<dbReference type="PANTHER" id="PTHR47926">
    <property type="entry name" value="PENTATRICOPEPTIDE REPEAT-CONTAINING PROTEIN"/>
    <property type="match status" value="1"/>
</dbReference>
<dbReference type="InterPro" id="IPR046848">
    <property type="entry name" value="E_motif"/>
</dbReference>
<dbReference type="PANTHER" id="PTHR47926:SF499">
    <property type="entry name" value="PENTATRICOPEPTIDE REPEAT-CONTAINING PROTEIN"/>
    <property type="match status" value="1"/>
</dbReference>
<comment type="caution">
    <text evidence="3">The sequence shown here is derived from an EMBL/GenBank/DDBJ whole genome shotgun (WGS) entry which is preliminary data.</text>
</comment>
<feature type="repeat" description="PPR" evidence="2">
    <location>
        <begin position="15"/>
        <end position="49"/>
    </location>
</feature>
<sequence>MNYAELVFSQIEQPSAFIWNTMIRGYIESSNPCRAFHCYGRMQSKNMSGDNHTYPYVLKACGLMLGLDEGREIHGEVLKRGFLSDLFVRNALISMYCRCGAIVCGRTLFDGFHYRDLVSWNSIISGYVRFGEMGEAQKLFDEIPERDVFTWAIMIDGYGKKLGDIIRGRELFDRMPERDLACWNSMINGYVNHGEMVAARDLFEEMPKRNVISWSIMIDGYVRFGNSKEALNLFNQMLHHGTKPDNISTMIAISACAQLGALDQGRWIHTYIQKNKIILDVIGQTALLDMYMKGGSLEEARTMFNRMPERNIISWNVMIAGLGINGLGEEAVELFAHMEMLGMPMDDLIFLSVLTACSHAGLVTKGLDIFRRMTSVYGIKPKLEHYGCLVDLLGRAGQLDEAKNWIQSMPMKPNSALWGSLLAACKTHQNVLLAEVSVGRLVELKADDCGVYVILSNIYAEEGMWEDVLKVRKLMSDRGIKKEAGRSVIVVDGEVEEFVSGERSHSSNKEIDLVIRSLSMMIMSV</sequence>
<dbReference type="AlphaFoldDB" id="A0A9Q0L195"/>
<dbReference type="Pfam" id="PF01535">
    <property type="entry name" value="PPR"/>
    <property type="match status" value="4"/>
</dbReference>
<dbReference type="Proteomes" id="UP001141806">
    <property type="component" value="Unassembled WGS sequence"/>
</dbReference>
<keyword evidence="4" id="KW-1185">Reference proteome</keyword>
<reference evidence="3" key="1">
    <citation type="journal article" date="2023" name="Plant J.">
        <title>The genome of the king protea, Protea cynaroides.</title>
        <authorList>
            <person name="Chang J."/>
            <person name="Duong T.A."/>
            <person name="Schoeman C."/>
            <person name="Ma X."/>
            <person name="Roodt D."/>
            <person name="Barker N."/>
            <person name="Li Z."/>
            <person name="Van de Peer Y."/>
            <person name="Mizrachi E."/>
        </authorList>
    </citation>
    <scope>NUCLEOTIDE SEQUENCE</scope>
    <source>
        <tissue evidence="3">Young leaves</tissue>
    </source>
</reference>
<dbReference type="EMBL" id="JAMYWD010000001">
    <property type="protein sequence ID" value="KAJ4980647.1"/>
    <property type="molecule type" value="Genomic_DNA"/>
</dbReference>
<dbReference type="FunFam" id="1.25.40.10:FF:000184">
    <property type="entry name" value="Pentatricopeptide repeat-containing protein, chloroplastic"/>
    <property type="match status" value="1"/>
</dbReference>
<accession>A0A9Q0L195</accession>
<dbReference type="Pfam" id="PF13041">
    <property type="entry name" value="PPR_2"/>
    <property type="match status" value="3"/>
</dbReference>
<protein>
    <recommendedName>
        <fullName evidence="5">Chlororespiratory reduction 4</fullName>
    </recommendedName>
</protein>
<evidence type="ECO:0000256" key="1">
    <source>
        <dbReference type="ARBA" id="ARBA00022737"/>
    </source>
</evidence>
<dbReference type="GO" id="GO:0003723">
    <property type="term" value="F:RNA binding"/>
    <property type="evidence" value="ECO:0007669"/>
    <property type="project" value="InterPro"/>
</dbReference>
<evidence type="ECO:0000256" key="2">
    <source>
        <dbReference type="PROSITE-ProRule" id="PRU00708"/>
    </source>
</evidence>
<dbReference type="InterPro" id="IPR046960">
    <property type="entry name" value="PPR_At4g14850-like_plant"/>
</dbReference>
<organism evidence="3 4">
    <name type="scientific">Protea cynaroides</name>
    <dbReference type="NCBI Taxonomy" id="273540"/>
    <lineage>
        <taxon>Eukaryota</taxon>
        <taxon>Viridiplantae</taxon>
        <taxon>Streptophyta</taxon>
        <taxon>Embryophyta</taxon>
        <taxon>Tracheophyta</taxon>
        <taxon>Spermatophyta</taxon>
        <taxon>Magnoliopsida</taxon>
        <taxon>Proteales</taxon>
        <taxon>Proteaceae</taxon>
        <taxon>Protea</taxon>
    </lineage>
</organism>
<proteinExistence type="predicted"/>